<feature type="transmembrane region" description="Helical" evidence="1">
    <location>
        <begin position="47"/>
        <end position="65"/>
    </location>
</feature>
<organism evidence="2 3">
    <name type="scientific">Rhodococcus rhodnii</name>
    <dbReference type="NCBI Taxonomy" id="38312"/>
    <lineage>
        <taxon>Bacteria</taxon>
        <taxon>Bacillati</taxon>
        <taxon>Actinomycetota</taxon>
        <taxon>Actinomycetes</taxon>
        <taxon>Mycobacteriales</taxon>
        <taxon>Nocardiaceae</taxon>
        <taxon>Rhodococcus</taxon>
    </lineage>
</organism>
<evidence type="ECO:0000256" key="1">
    <source>
        <dbReference type="SAM" id="Phobius"/>
    </source>
</evidence>
<evidence type="ECO:0000313" key="2">
    <source>
        <dbReference type="EMBL" id="TXG91949.1"/>
    </source>
</evidence>
<protein>
    <recommendedName>
        <fullName evidence="4">Cardiolipin synthase N-terminal domain-containing protein</fullName>
    </recommendedName>
</protein>
<gene>
    <name evidence="2" type="ORF">DW322_19395</name>
</gene>
<dbReference type="EMBL" id="QRCM01000001">
    <property type="protein sequence ID" value="TXG91949.1"/>
    <property type="molecule type" value="Genomic_DNA"/>
</dbReference>
<comment type="caution">
    <text evidence="2">The sequence shown here is derived from an EMBL/GenBank/DDBJ whole genome shotgun (WGS) entry which is preliminary data.</text>
</comment>
<sequence length="77" mass="8615">MAKNSERSTLVKSVLALLAIVQLALAFTAWRDLRSRPAEQIKGSKTMWAWIIGINFVGPLAYLRYGRRPGRDAVRSA</sequence>
<evidence type="ECO:0000313" key="3">
    <source>
        <dbReference type="Proteomes" id="UP000471120"/>
    </source>
</evidence>
<name>A0A6P2CGS4_9NOCA</name>
<keyword evidence="1" id="KW-0812">Transmembrane</keyword>
<keyword evidence="1" id="KW-1133">Transmembrane helix</keyword>
<dbReference type="Proteomes" id="UP000471120">
    <property type="component" value="Unassembled WGS sequence"/>
</dbReference>
<dbReference type="RefSeq" id="WP_010837481.1">
    <property type="nucleotide sequence ID" value="NZ_QRCM01000001.1"/>
</dbReference>
<accession>A0A6P2CGS4</accession>
<keyword evidence="1" id="KW-0472">Membrane</keyword>
<evidence type="ECO:0008006" key="4">
    <source>
        <dbReference type="Google" id="ProtNLM"/>
    </source>
</evidence>
<dbReference type="AlphaFoldDB" id="A0A6P2CGS4"/>
<reference evidence="2 3" key="1">
    <citation type="submission" date="2018-07" db="EMBL/GenBank/DDBJ databases">
        <title>Genome sequence of Rhodococcus rhodnii ATCC 35071 from Rhodnius prolixus.</title>
        <authorList>
            <person name="Patel V."/>
            <person name="Vogel K.J."/>
        </authorList>
    </citation>
    <scope>NUCLEOTIDE SEQUENCE [LARGE SCALE GENOMIC DNA]</scope>
    <source>
        <strain evidence="2 3">ATCC 35071</strain>
    </source>
</reference>
<proteinExistence type="predicted"/>